<keyword evidence="2" id="KW-0812">Transmembrane</keyword>
<gene>
    <name evidence="3" type="ORF">HPP92_009180</name>
</gene>
<dbReference type="OrthoDB" id="2415936at2759"/>
<protein>
    <submittedName>
        <fullName evidence="3">Uncharacterized protein</fullName>
    </submittedName>
</protein>
<comment type="caution">
    <text evidence="3">The sequence shown here is derived from an EMBL/GenBank/DDBJ whole genome shotgun (WGS) entry which is preliminary data.</text>
</comment>
<feature type="transmembrane region" description="Helical" evidence="2">
    <location>
        <begin position="49"/>
        <end position="72"/>
    </location>
</feature>
<feature type="transmembrane region" description="Helical" evidence="2">
    <location>
        <begin position="21"/>
        <end position="43"/>
    </location>
</feature>
<dbReference type="PANTHER" id="PTHR34124">
    <property type="entry name" value="F16B3.27 PROTEIN-RELATED"/>
    <property type="match status" value="1"/>
</dbReference>
<organism evidence="3 4">
    <name type="scientific">Vanilla planifolia</name>
    <name type="common">Vanilla</name>
    <dbReference type="NCBI Taxonomy" id="51239"/>
    <lineage>
        <taxon>Eukaryota</taxon>
        <taxon>Viridiplantae</taxon>
        <taxon>Streptophyta</taxon>
        <taxon>Embryophyta</taxon>
        <taxon>Tracheophyta</taxon>
        <taxon>Spermatophyta</taxon>
        <taxon>Magnoliopsida</taxon>
        <taxon>Liliopsida</taxon>
        <taxon>Asparagales</taxon>
        <taxon>Orchidaceae</taxon>
        <taxon>Vanilloideae</taxon>
        <taxon>Vanilleae</taxon>
        <taxon>Vanilla</taxon>
    </lineage>
</organism>
<evidence type="ECO:0000256" key="1">
    <source>
        <dbReference type="SAM" id="MobiDB-lite"/>
    </source>
</evidence>
<keyword evidence="2" id="KW-0472">Membrane</keyword>
<dbReference type="Proteomes" id="UP000636800">
    <property type="component" value="Unassembled WGS sequence"/>
</dbReference>
<proteinExistence type="predicted"/>
<evidence type="ECO:0000256" key="2">
    <source>
        <dbReference type="SAM" id="Phobius"/>
    </source>
</evidence>
<sequence length="216" mass="23705">MGLSSAASQEMSPAHYRTHKIFLLSNYLLLGAASSCIFLTLSLRLIPSAVGFLLILLHSLTIAGAVSGCAVANSSARKWHGAHMVATVLTAILQGSVALLVFTRTAEFLLGGLRSYVRVEDGVIILRMDLSPPRRNSAVLVNTSKATEPCKMAVSTVATMWAPCHFRAEEFATAQPETAPAMVSEWRRMRRNPTAEGMRRRERVRKMQLEAAPRRR</sequence>
<keyword evidence="4" id="KW-1185">Reference proteome</keyword>
<dbReference type="EMBL" id="JADCNL010000004">
    <property type="protein sequence ID" value="KAG0485101.1"/>
    <property type="molecule type" value="Genomic_DNA"/>
</dbReference>
<feature type="transmembrane region" description="Helical" evidence="2">
    <location>
        <begin position="84"/>
        <end position="102"/>
    </location>
</feature>
<keyword evidence="2" id="KW-1133">Transmembrane helix</keyword>
<feature type="region of interest" description="Disordered" evidence="1">
    <location>
        <begin position="193"/>
        <end position="216"/>
    </location>
</feature>
<evidence type="ECO:0000313" key="4">
    <source>
        <dbReference type="Proteomes" id="UP000636800"/>
    </source>
</evidence>
<reference evidence="3 4" key="1">
    <citation type="journal article" date="2020" name="Nat. Food">
        <title>A phased Vanilla planifolia genome enables genetic improvement of flavour and production.</title>
        <authorList>
            <person name="Hasing T."/>
            <person name="Tang H."/>
            <person name="Brym M."/>
            <person name="Khazi F."/>
            <person name="Huang T."/>
            <person name="Chambers A.H."/>
        </authorList>
    </citation>
    <scope>NUCLEOTIDE SEQUENCE [LARGE SCALE GENOMIC DNA]</scope>
    <source>
        <tissue evidence="3">Leaf</tissue>
    </source>
</reference>
<name>A0A835R9I3_VANPL</name>
<evidence type="ECO:0000313" key="3">
    <source>
        <dbReference type="EMBL" id="KAG0485101.1"/>
    </source>
</evidence>
<accession>A0A835R9I3</accession>
<dbReference type="PANTHER" id="PTHR34124:SF2">
    <property type="entry name" value="F16B3.27 PROTEIN-RELATED"/>
    <property type="match status" value="1"/>
</dbReference>
<dbReference type="AlphaFoldDB" id="A0A835R9I3"/>